<protein>
    <submittedName>
        <fullName evidence="1">HAD-IA family hydrolase</fullName>
    </submittedName>
</protein>
<dbReference type="SFLD" id="SFLDG01129">
    <property type="entry name" value="C1.5:_HAD__Beta-PGM__Phosphata"/>
    <property type="match status" value="1"/>
</dbReference>
<dbReference type="KEGG" id="nall:PP769_13550"/>
<dbReference type="AlphaFoldDB" id="A0AA96GFU8"/>
<keyword evidence="1" id="KW-0378">Hydrolase</keyword>
<sequence length="241" mass="27343">MSSSPIKVIFFDAVGTLFDVKGSVGEVYLTYAKKYGVPDTEHTQYALNAAFKQTMKDMPLPIFSVERPEKLKQCERLWWFDVVHAVFYRVGMFEGFDEFFEEVFEAFGKPIHWELFPETLEILAELKGQGFELGIISNFDSRFFQVSRGLGLSTFFDSVTISSLVGSAKPAKNIFAHALDEHMVIPQEALHVGDHPLEDFEGARQAGLHAVLIDRSTNSVPHHPQTLSNLIELRSYDLLHR</sequence>
<name>A0AA96GFU8_9BACT</name>
<dbReference type="InterPro" id="IPR051828">
    <property type="entry name" value="HAD-like_hydrolase_domain"/>
</dbReference>
<dbReference type="Proteomes" id="UP001302719">
    <property type="component" value="Chromosome"/>
</dbReference>
<dbReference type="CDD" id="cd16415">
    <property type="entry name" value="HAD_dREG-2_like"/>
    <property type="match status" value="1"/>
</dbReference>
<dbReference type="InterPro" id="IPR023214">
    <property type="entry name" value="HAD_sf"/>
</dbReference>
<dbReference type="RefSeq" id="WP_312640979.1">
    <property type="nucleotide sequence ID" value="NZ_CP116967.1"/>
</dbReference>
<evidence type="ECO:0000313" key="2">
    <source>
        <dbReference type="Proteomes" id="UP001302719"/>
    </source>
</evidence>
<dbReference type="GO" id="GO:0016787">
    <property type="term" value="F:hydrolase activity"/>
    <property type="evidence" value="ECO:0007669"/>
    <property type="project" value="UniProtKB-KW"/>
</dbReference>
<keyword evidence="2" id="KW-1185">Reference proteome</keyword>
<dbReference type="InterPro" id="IPR011949">
    <property type="entry name" value="HAD-SF_hydro_IA_REG-2-like"/>
</dbReference>
<dbReference type="PANTHER" id="PTHR46191:SF2">
    <property type="entry name" value="HALOACID DEHALOGENASE-LIKE HYDROLASE DOMAIN-CONTAINING PROTEIN 3"/>
    <property type="match status" value="1"/>
</dbReference>
<dbReference type="Gene3D" id="3.40.50.1000">
    <property type="entry name" value="HAD superfamily/HAD-like"/>
    <property type="match status" value="1"/>
</dbReference>
<dbReference type="Pfam" id="PF00702">
    <property type="entry name" value="Hydrolase"/>
    <property type="match status" value="1"/>
</dbReference>
<dbReference type="InterPro" id="IPR006439">
    <property type="entry name" value="HAD-SF_hydro_IA"/>
</dbReference>
<dbReference type="InterPro" id="IPR036412">
    <property type="entry name" value="HAD-like_sf"/>
</dbReference>
<accession>A0AA96GFU8</accession>
<dbReference type="NCBIfam" id="TIGR02252">
    <property type="entry name" value="DREG-2"/>
    <property type="match status" value="1"/>
</dbReference>
<organism evidence="1 2">
    <name type="scientific">Candidatus Nitrospira allomarina</name>
    <dbReference type="NCBI Taxonomy" id="3020900"/>
    <lineage>
        <taxon>Bacteria</taxon>
        <taxon>Pseudomonadati</taxon>
        <taxon>Nitrospirota</taxon>
        <taxon>Nitrospiria</taxon>
        <taxon>Nitrospirales</taxon>
        <taxon>Nitrospiraceae</taxon>
        <taxon>Nitrospira</taxon>
    </lineage>
</organism>
<dbReference type="EMBL" id="CP116967">
    <property type="protein sequence ID" value="WNM56996.1"/>
    <property type="molecule type" value="Genomic_DNA"/>
</dbReference>
<dbReference type="Gene3D" id="1.10.150.720">
    <property type="entry name" value="Haloacid dehalogenase-like hydrolase"/>
    <property type="match status" value="1"/>
</dbReference>
<gene>
    <name evidence="1" type="ORF">PP769_13550</name>
</gene>
<reference evidence="1 2" key="1">
    <citation type="submission" date="2023-01" db="EMBL/GenBank/DDBJ databases">
        <title>Cultivation and genomic characterization of new, ubiquitous marine nitrite-oxidizing bacteria from the Nitrospirales.</title>
        <authorList>
            <person name="Mueller A.J."/>
            <person name="Daebeler A."/>
            <person name="Herbold C.W."/>
            <person name="Kirkegaard R.H."/>
            <person name="Daims H."/>
        </authorList>
    </citation>
    <scope>NUCLEOTIDE SEQUENCE [LARGE SCALE GENOMIC DNA]</scope>
    <source>
        <strain evidence="1 2">VA</strain>
    </source>
</reference>
<evidence type="ECO:0000313" key="1">
    <source>
        <dbReference type="EMBL" id="WNM56996.1"/>
    </source>
</evidence>
<dbReference type="NCBIfam" id="TIGR01549">
    <property type="entry name" value="HAD-SF-IA-v1"/>
    <property type="match status" value="1"/>
</dbReference>
<dbReference type="PANTHER" id="PTHR46191">
    <property type="match status" value="1"/>
</dbReference>
<dbReference type="SUPFAM" id="SSF56784">
    <property type="entry name" value="HAD-like"/>
    <property type="match status" value="1"/>
</dbReference>
<dbReference type="InterPro" id="IPR044924">
    <property type="entry name" value="HAD-SF_hydro_IA_REG-2-like_cap"/>
</dbReference>
<proteinExistence type="predicted"/>
<dbReference type="SFLD" id="SFLDS00003">
    <property type="entry name" value="Haloacid_Dehalogenase"/>
    <property type="match status" value="1"/>
</dbReference>
<dbReference type="PRINTS" id="PR00413">
    <property type="entry name" value="HADHALOGNASE"/>
</dbReference>